<feature type="region of interest" description="Disordered" evidence="1">
    <location>
        <begin position="321"/>
        <end position="379"/>
    </location>
</feature>
<dbReference type="EMBL" id="BOMI01000013">
    <property type="protein sequence ID" value="GID72232.1"/>
    <property type="molecule type" value="Genomic_DNA"/>
</dbReference>
<evidence type="ECO:0000313" key="5">
    <source>
        <dbReference type="Proteomes" id="UP000609879"/>
    </source>
</evidence>
<dbReference type="RefSeq" id="WP_203760192.1">
    <property type="nucleotide sequence ID" value="NZ_BAAABO010000025.1"/>
</dbReference>
<keyword evidence="2" id="KW-1133">Transmembrane helix</keyword>
<evidence type="ECO:0000313" key="4">
    <source>
        <dbReference type="EMBL" id="GID72232.1"/>
    </source>
</evidence>
<keyword evidence="2" id="KW-0812">Transmembrane</keyword>
<protein>
    <recommendedName>
        <fullName evidence="6">VWFA domain-containing protein</fullName>
    </recommendedName>
</protein>
<evidence type="ECO:0000256" key="3">
    <source>
        <dbReference type="SAM" id="SignalP"/>
    </source>
</evidence>
<feature type="chain" id="PRO_5045315518" description="VWFA domain-containing protein" evidence="3">
    <location>
        <begin position="17"/>
        <end position="379"/>
    </location>
</feature>
<keyword evidence="2" id="KW-0472">Membrane</keyword>
<feature type="compositionally biased region" description="Pro residues" evidence="1">
    <location>
        <begin position="331"/>
        <end position="347"/>
    </location>
</feature>
<sequence length="379" mass="38504">MLAGAAIVAGAQPAAAATVPLPVKAVFPGDRQTSAVVDLTASTRPGPRTAEVVVDGVRRPAELVPLMSAGLAVTIVVDTSAADPATMPAWLSAGARFILEAPMGTRATVIGDAAPAGVIAAQQRSPAGVVAALGKVRARGGRDTAAALTLAAGQYPDVPAGRKLTVVYTGAADAGGPAAAAVAERFRAAGMILVVATTAGTSPYWTAATEPTGGFFAPAGHPVVVPALDQIQTTLNGRHLVRFPTPARRQQAVPLRVRTPDLTLAADVRLPDPDAAAAAAEPRRRLTAVLAATGVLALALLVTWSLIRRIRPRRRPPPIVIAHGRATVPSRLPPPEPAPATAPPQEPAPATASTQEPAPAQEPGRAQERGPASHPPQEP</sequence>
<dbReference type="Proteomes" id="UP000609879">
    <property type="component" value="Unassembled WGS sequence"/>
</dbReference>
<accession>A0ABQ3XX46</accession>
<name>A0ABQ3XX46_9ACTN</name>
<dbReference type="InterPro" id="IPR036465">
    <property type="entry name" value="vWFA_dom_sf"/>
</dbReference>
<reference evidence="4 5" key="1">
    <citation type="submission" date="2021-01" db="EMBL/GenBank/DDBJ databases">
        <title>Whole genome shotgun sequence of Actinoplanes deccanensis NBRC 13994.</title>
        <authorList>
            <person name="Komaki H."/>
            <person name="Tamura T."/>
        </authorList>
    </citation>
    <scope>NUCLEOTIDE SEQUENCE [LARGE SCALE GENOMIC DNA]</scope>
    <source>
        <strain evidence="4 5">NBRC 13994</strain>
    </source>
</reference>
<proteinExistence type="predicted"/>
<keyword evidence="5" id="KW-1185">Reference proteome</keyword>
<evidence type="ECO:0000256" key="2">
    <source>
        <dbReference type="SAM" id="Phobius"/>
    </source>
</evidence>
<evidence type="ECO:0000256" key="1">
    <source>
        <dbReference type="SAM" id="MobiDB-lite"/>
    </source>
</evidence>
<keyword evidence="3" id="KW-0732">Signal</keyword>
<comment type="caution">
    <text evidence="4">The sequence shown here is derived from an EMBL/GenBank/DDBJ whole genome shotgun (WGS) entry which is preliminary data.</text>
</comment>
<gene>
    <name evidence="4" type="ORF">Ade02nite_08730</name>
</gene>
<organism evidence="4 5">
    <name type="scientific">Paractinoplanes deccanensis</name>
    <dbReference type="NCBI Taxonomy" id="113561"/>
    <lineage>
        <taxon>Bacteria</taxon>
        <taxon>Bacillati</taxon>
        <taxon>Actinomycetota</taxon>
        <taxon>Actinomycetes</taxon>
        <taxon>Micromonosporales</taxon>
        <taxon>Micromonosporaceae</taxon>
        <taxon>Paractinoplanes</taxon>
    </lineage>
</organism>
<evidence type="ECO:0008006" key="6">
    <source>
        <dbReference type="Google" id="ProtNLM"/>
    </source>
</evidence>
<dbReference type="SUPFAM" id="SSF53300">
    <property type="entry name" value="vWA-like"/>
    <property type="match status" value="1"/>
</dbReference>
<feature type="transmembrane region" description="Helical" evidence="2">
    <location>
        <begin position="286"/>
        <end position="307"/>
    </location>
</feature>
<feature type="signal peptide" evidence="3">
    <location>
        <begin position="1"/>
        <end position="16"/>
    </location>
</feature>